<comment type="similarity">
    <text evidence="2">Belongs to the eukaryotic release factor 1 family.</text>
</comment>
<dbReference type="GO" id="GO:0018444">
    <property type="term" value="C:translation release factor complex"/>
    <property type="evidence" value="ECO:0007669"/>
    <property type="project" value="UniProtKB-ARBA"/>
</dbReference>
<dbReference type="FunFam" id="3.30.1330.30:FF:000006">
    <property type="entry name" value="Peptide chain release factor subunit 1"/>
    <property type="match status" value="1"/>
</dbReference>
<reference evidence="6 7" key="1">
    <citation type="submission" date="2015-06" db="EMBL/GenBank/DDBJ databases">
        <title>Survival trade-offs in plant roots during colonization by closely related pathogenic and mutualistic fungi.</title>
        <authorList>
            <person name="Hacquard S."/>
            <person name="Kracher B."/>
            <person name="Hiruma K."/>
            <person name="Weinman A."/>
            <person name="Muench P."/>
            <person name="Garrido Oter R."/>
            <person name="Ver Loren van Themaat E."/>
            <person name="Dallerey J.-F."/>
            <person name="Damm U."/>
            <person name="Henrissat B."/>
            <person name="Lespinet O."/>
            <person name="Thon M."/>
            <person name="Kemen E."/>
            <person name="McHardy A.C."/>
            <person name="Schulze-Lefert P."/>
            <person name="O'Connell R.J."/>
        </authorList>
    </citation>
    <scope>NUCLEOTIDE SEQUENCE [LARGE SCALE GENOMIC DNA]</scope>
    <source>
        <strain evidence="6 7">MAFF 238704</strain>
    </source>
</reference>
<evidence type="ECO:0000256" key="4">
    <source>
        <dbReference type="ARBA" id="ARBA00022917"/>
    </source>
</evidence>
<name>A0A161VCM0_COLIC</name>
<dbReference type="InterPro" id="IPR005142">
    <property type="entry name" value="eRF1_3"/>
</dbReference>
<dbReference type="Gene3D" id="3.30.420.60">
    <property type="entry name" value="eRF1 domain 2"/>
    <property type="match status" value="1"/>
</dbReference>
<dbReference type="PANTHER" id="PTHR10113">
    <property type="entry name" value="PEPTIDE CHAIN RELEASE FACTOR SUBUNIT 1"/>
    <property type="match status" value="1"/>
</dbReference>
<dbReference type="Gene3D" id="3.30.960.10">
    <property type="entry name" value="eRF1 domain 1"/>
    <property type="match status" value="1"/>
</dbReference>
<dbReference type="Gene3D" id="3.10.129.10">
    <property type="entry name" value="Hotdog Thioesterase"/>
    <property type="match status" value="1"/>
</dbReference>
<dbReference type="FunFam" id="3.30.960.10:FF:000001">
    <property type="entry name" value="Eukaryotic peptide chain release factor subunit 1"/>
    <property type="match status" value="1"/>
</dbReference>
<dbReference type="InterPro" id="IPR024049">
    <property type="entry name" value="eRF1_1_sf"/>
</dbReference>
<evidence type="ECO:0000313" key="7">
    <source>
        <dbReference type="Proteomes" id="UP000076584"/>
    </source>
</evidence>
<evidence type="ECO:0000256" key="2">
    <source>
        <dbReference type="ARBA" id="ARBA00005326"/>
    </source>
</evidence>
<comment type="caution">
    <text evidence="6">The sequence shown here is derived from an EMBL/GenBank/DDBJ whole genome shotgun (WGS) entry which is preliminary data.</text>
</comment>
<dbReference type="FunFam" id="3.30.420.60:FF:000001">
    <property type="entry name" value="Eukaryotic peptide chain release factor subunit 1"/>
    <property type="match status" value="1"/>
</dbReference>
<dbReference type="NCBIfam" id="TIGR03676">
    <property type="entry name" value="aRF1_eRF1"/>
    <property type="match status" value="1"/>
</dbReference>
<evidence type="ECO:0000313" key="6">
    <source>
        <dbReference type="EMBL" id="KZL68434.1"/>
    </source>
</evidence>
<dbReference type="Gene3D" id="3.30.1330.30">
    <property type="match status" value="1"/>
</dbReference>
<dbReference type="GO" id="GO:0003747">
    <property type="term" value="F:translation release factor activity"/>
    <property type="evidence" value="ECO:0007669"/>
    <property type="project" value="InterPro"/>
</dbReference>
<organism evidence="6 7">
    <name type="scientific">Colletotrichum incanum</name>
    <name type="common">Soybean anthracnose fungus</name>
    <dbReference type="NCBI Taxonomy" id="1573173"/>
    <lineage>
        <taxon>Eukaryota</taxon>
        <taxon>Fungi</taxon>
        <taxon>Dikarya</taxon>
        <taxon>Ascomycota</taxon>
        <taxon>Pezizomycotina</taxon>
        <taxon>Sordariomycetes</taxon>
        <taxon>Hypocreomycetidae</taxon>
        <taxon>Glomerellales</taxon>
        <taxon>Glomerellaceae</taxon>
        <taxon>Colletotrichum</taxon>
        <taxon>Colletotrichum spaethianum species complex</taxon>
    </lineage>
</organism>
<dbReference type="InterPro" id="IPR005140">
    <property type="entry name" value="eRF1_Pelota-like_N"/>
</dbReference>
<dbReference type="Pfam" id="PF03465">
    <property type="entry name" value="eRF1_3"/>
    <property type="match status" value="1"/>
</dbReference>
<feature type="domain" description="eRF1/Pelota-like N-terminal" evidence="5">
    <location>
        <begin position="115"/>
        <end position="251"/>
    </location>
</feature>
<evidence type="ECO:0000256" key="1">
    <source>
        <dbReference type="ARBA" id="ARBA00004496"/>
    </source>
</evidence>
<dbReference type="SMART" id="SM01194">
    <property type="entry name" value="eRF1_1"/>
    <property type="match status" value="1"/>
</dbReference>
<dbReference type="InterPro" id="IPR042226">
    <property type="entry name" value="eFR1_2_sf"/>
</dbReference>
<keyword evidence="7" id="KW-1185">Reference proteome</keyword>
<dbReference type="Pfam" id="PF03464">
    <property type="entry name" value="eRF1_2"/>
    <property type="match status" value="1"/>
</dbReference>
<dbReference type="Pfam" id="PF03463">
    <property type="entry name" value="eRF1_1"/>
    <property type="match status" value="1"/>
</dbReference>
<dbReference type="InterPro" id="IPR004403">
    <property type="entry name" value="Peptide_chain-rel_eRF1/aRF1"/>
</dbReference>
<comment type="subcellular location">
    <subcellularLocation>
        <location evidence="1">Cytoplasm</location>
    </subcellularLocation>
</comment>
<dbReference type="SUPFAM" id="SSF54637">
    <property type="entry name" value="Thioesterase/thiol ester dehydrase-isomerase"/>
    <property type="match status" value="1"/>
</dbReference>
<protein>
    <submittedName>
        <fullName evidence="6">Eukaryotic peptide chain release factor subunit 1</fullName>
    </submittedName>
</protein>
<dbReference type="InterPro" id="IPR029064">
    <property type="entry name" value="Ribosomal_eL30-like_sf"/>
</dbReference>
<evidence type="ECO:0000256" key="3">
    <source>
        <dbReference type="ARBA" id="ARBA00022490"/>
    </source>
</evidence>
<dbReference type="STRING" id="1573173.A0A161VCM0"/>
<dbReference type="AlphaFoldDB" id="A0A161VCM0"/>
<dbReference type="EMBL" id="LFIW01002504">
    <property type="protein sequence ID" value="KZL68434.1"/>
    <property type="molecule type" value="Genomic_DNA"/>
</dbReference>
<dbReference type="InterPro" id="IPR005141">
    <property type="entry name" value="eRF1_2"/>
</dbReference>
<dbReference type="SUPFAM" id="SSF55315">
    <property type="entry name" value="L30e-like"/>
    <property type="match status" value="1"/>
</dbReference>
<evidence type="ECO:0000259" key="5">
    <source>
        <dbReference type="SMART" id="SM01194"/>
    </source>
</evidence>
<keyword evidence="4" id="KW-0648">Protein biosynthesis</keyword>
<dbReference type="SUPFAM" id="SSF55481">
    <property type="entry name" value="N-terminal domain of eukaryotic peptide chain release factor subunit 1, ERF1"/>
    <property type="match status" value="1"/>
</dbReference>
<dbReference type="SUPFAM" id="SSF53137">
    <property type="entry name" value="Translational machinery components"/>
    <property type="match status" value="1"/>
</dbReference>
<proteinExistence type="inferred from homology"/>
<sequence>MGAAPKTTEAEWPGRRHPMTRLRFSALPRPLDWACTQSEPDPCAVTAHSQKIDLHTWSTKFSFLATTRPHRNASFPLGEPRDDDKYLTVTRTRTFILLSPESSELPSFKMSDPQANEAEKNIEIWKVKKLIKRLEAARGNGTSMISLIIPPKDQISRAAKMLAEEYGTASNIKSRVNRQSVLSAITSTQQRLKLYNKVPPNGLVVYCGEILTSEGKERKVNIDFEPFKPINTSLYLCDNKFHTEALAELLESDQKFGFIIMDGNGALFGTLSGNTREVVHKFSVDLPKKHGRGGQSALRFARLREEKRHNYVRKVAELAVQNFITNDKPNVAGLILAGSADFKTDLNASDLFDNRLATKVIKVVDVSYGGENGFNQAIELSSETLGNVKFIQEKKLIGKYFEEISQDTGRVCYGIDDTLKALELGAVETLIVFENLEITRWKLKDSQGTEHLLHTTKQQEGGDRAIFMDKETGQEMEVISQESFLEWIAEHYKDFGTNLEFVSDRSTEGNQFVKGFGGIGGILRYKVNFEQLADIDDDDEYYDVINSIVNMRPLTSQLHALRRGYSTQNAAPSLEAGIAKILHTSKEIPDHLSPTSSRLLNILFSDIFPLPASSASSNPAPPKFPTPPNLGHPLPQGHHLVYFPLQTPPSGLMPDGTDPDHCPGVPFTRRLWAGGEVRFREGWEDELRLDGRQVGCIESVDDVRPEKGRVWVELWRRYAAASAVSDSKGFAIEERRTLAFLPEVDAPAPTRRSLRPPHKPTASLALTPTQNLLTNFSALTYNAHAIHLDPAWAAKEGHTATLIHGPLSLALMLAFLNRLGNGQIVRWYGYRNLAPLYCDREMTLCVREKEAAQCESGKERRWDVWIEDEDGGMAVKGTAMTVDV</sequence>
<accession>A0A161VCM0</accession>
<dbReference type="InterPro" id="IPR029069">
    <property type="entry name" value="HotDog_dom_sf"/>
</dbReference>
<gene>
    <name evidence="6" type="ORF">CI238_00283</name>
</gene>
<keyword evidence="3" id="KW-0963">Cytoplasm</keyword>
<dbReference type="Proteomes" id="UP000076584">
    <property type="component" value="Unassembled WGS sequence"/>
</dbReference>